<evidence type="ECO:0000313" key="3">
    <source>
        <dbReference type="Proteomes" id="UP000784294"/>
    </source>
</evidence>
<dbReference type="Proteomes" id="UP000784294">
    <property type="component" value="Unassembled WGS sequence"/>
</dbReference>
<proteinExistence type="predicted"/>
<evidence type="ECO:0008006" key="4">
    <source>
        <dbReference type="Google" id="ProtNLM"/>
    </source>
</evidence>
<keyword evidence="3" id="KW-1185">Reference proteome</keyword>
<organism evidence="2 3">
    <name type="scientific">Protopolystoma xenopodis</name>
    <dbReference type="NCBI Taxonomy" id="117903"/>
    <lineage>
        <taxon>Eukaryota</taxon>
        <taxon>Metazoa</taxon>
        <taxon>Spiralia</taxon>
        <taxon>Lophotrochozoa</taxon>
        <taxon>Platyhelminthes</taxon>
        <taxon>Monogenea</taxon>
        <taxon>Polyopisthocotylea</taxon>
        <taxon>Polystomatidea</taxon>
        <taxon>Polystomatidae</taxon>
        <taxon>Protopolystoma</taxon>
    </lineage>
</organism>
<protein>
    <recommendedName>
        <fullName evidence="4">Secreted protein</fullName>
    </recommendedName>
</protein>
<accession>A0A448X9S2</accession>
<feature type="signal peptide" evidence="1">
    <location>
        <begin position="1"/>
        <end position="23"/>
    </location>
</feature>
<dbReference type="EMBL" id="CAAALY010125399">
    <property type="protein sequence ID" value="VEL31693.1"/>
    <property type="molecule type" value="Genomic_DNA"/>
</dbReference>
<sequence length="74" mass="8125">MHVWLAARECLLTFLLLPSTCRQAPPFLHGNFELQKDVIEGAAASNRTDESPVRIPASSFDIDCPPLAIFLIGC</sequence>
<feature type="chain" id="PRO_5019139634" description="Secreted protein" evidence="1">
    <location>
        <begin position="24"/>
        <end position="74"/>
    </location>
</feature>
<evidence type="ECO:0000256" key="1">
    <source>
        <dbReference type="SAM" id="SignalP"/>
    </source>
</evidence>
<evidence type="ECO:0000313" key="2">
    <source>
        <dbReference type="EMBL" id="VEL31693.1"/>
    </source>
</evidence>
<reference evidence="2" key="1">
    <citation type="submission" date="2018-11" db="EMBL/GenBank/DDBJ databases">
        <authorList>
            <consortium name="Pathogen Informatics"/>
        </authorList>
    </citation>
    <scope>NUCLEOTIDE SEQUENCE</scope>
</reference>
<gene>
    <name evidence="2" type="ORF">PXEA_LOCUS25133</name>
</gene>
<comment type="caution">
    <text evidence="2">The sequence shown here is derived from an EMBL/GenBank/DDBJ whole genome shotgun (WGS) entry which is preliminary data.</text>
</comment>
<name>A0A448X9S2_9PLAT</name>
<keyword evidence="1" id="KW-0732">Signal</keyword>
<dbReference type="AlphaFoldDB" id="A0A448X9S2"/>